<dbReference type="Proteomes" id="UP001500936">
    <property type="component" value="Unassembled WGS sequence"/>
</dbReference>
<sequence length="205" mass="23121">MGISKMVDKVKHEIEVILGDETKDKTYASENAFRDEQAAQEAFTASVRKLFDVNGWSNLPGLNSEFKLYDSAGQPKPNGEPQVGDYIRINIPGPTSENWVQVTDRHQGDTRAEFTVKPSPDPTESGEREQGEIDHFFAKEASSTFRVERQGNQLRAFEIGKNERPNNQGKEAGNRAITNTLVATGGWMFFQQVQWEKLTDYLVHL</sequence>
<dbReference type="RefSeq" id="WP_345269057.1">
    <property type="nucleotide sequence ID" value="NZ_BAABHB010000006.1"/>
</dbReference>
<reference evidence="2" key="1">
    <citation type="journal article" date="2019" name="Int. J. Syst. Evol. Microbiol.">
        <title>The Global Catalogue of Microorganisms (GCM) 10K type strain sequencing project: providing services to taxonomists for standard genome sequencing and annotation.</title>
        <authorList>
            <consortium name="The Broad Institute Genomics Platform"/>
            <consortium name="The Broad Institute Genome Sequencing Center for Infectious Disease"/>
            <person name="Wu L."/>
            <person name="Ma J."/>
        </authorList>
    </citation>
    <scope>NUCLEOTIDE SEQUENCE [LARGE SCALE GENOMIC DNA]</scope>
    <source>
        <strain evidence="2">JCM 17925</strain>
    </source>
</reference>
<comment type="caution">
    <text evidence="1">The sequence shown here is derived from an EMBL/GenBank/DDBJ whole genome shotgun (WGS) entry which is preliminary data.</text>
</comment>
<protein>
    <submittedName>
        <fullName evidence="1">Uncharacterized protein</fullName>
    </submittedName>
</protein>
<organism evidence="1 2">
    <name type="scientific">Nibrella viscosa</name>
    <dbReference type="NCBI Taxonomy" id="1084524"/>
    <lineage>
        <taxon>Bacteria</taxon>
        <taxon>Pseudomonadati</taxon>
        <taxon>Bacteroidota</taxon>
        <taxon>Cytophagia</taxon>
        <taxon>Cytophagales</taxon>
        <taxon>Spirosomataceae</taxon>
        <taxon>Nibrella</taxon>
    </lineage>
</organism>
<keyword evidence="2" id="KW-1185">Reference proteome</keyword>
<gene>
    <name evidence="1" type="ORF">GCM10023187_34060</name>
</gene>
<dbReference type="EMBL" id="BAABHB010000006">
    <property type="protein sequence ID" value="GAA4409988.1"/>
    <property type="molecule type" value="Genomic_DNA"/>
</dbReference>
<evidence type="ECO:0000313" key="1">
    <source>
        <dbReference type="EMBL" id="GAA4409988.1"/>
    </source>
</evidence>
<proteinExistence type="predicted"/>
<evidence type="ECO:0000313" key="2">
    <source>
        <dbReference type="Proteomes" id="UP001500936"/>
    </source>
</evidence>
<accession>A0ABP8KMA1</accession>
<name>A0ABP8KMA1_9BACT</name>